<name>A0AAE5RX41_9HYPH</name>
<keyword evidence="1" id="KW-0812">Transmembrane</keyword>
<evidence type="ECO:0000313" key="3">
    <source>
        <dbReference type="Proteomes" id="UP000237447"/>
    </source>
</evidence>
<reference evidence="2 3" key="1">
    <citation type="journal article" date="2018" name="Syst. Appl. Microbiol.">
        <title>Agrobacterium rosae sp. nov., isolated from galls on different agricultural crops.</title>
        <authorList>
            <person name="Kuzmanovic N."/>
            <person name="Pulawska J."/>
            <person name="Smalla K."/>
            <person name="Nesme X."/>
        </authorList>
    </citation>
    <scope>NUCLEOTIDE SEQUENCE [LARGE SCALE GENOMIC DNA]</scope>
    <source>
        <strain evidence="2 3">NCPPB 1650</strain>
    </source>
</reference>
<protein>
    <submittedName>
        <fullName evidence="2">Uncharacterized protein</fullName>
    </submittedName>
</protein>
<keyword evidence="1" id="KW-1133">Transmembrane helix</keyword>
<keyword evidence="1" id="KW-0472">Membrane</keyword>
<comment type="caution">
    <text evidence="2">The sequence shown here is derived from an EMBL/GenBank/DDBJ whole genome shotgun (WGS) entry which is preliminary data.</text>
</comment>
<sequence length="83" mass="9316">MTRRMRAVTNILILVAGVAGSGLVAAFTVTIMAEAGPLRSCLEESCGYAALFMAFPLAWFILFSLFVMAMLIWRRKPRRDCWK</sequence>
<dbReference type="Proteomes" id="UP000237447">
    <property type="component" value="Unassembled WGS sequence"/>
</dbReference>
<gene>
    <name evidence="2" type="ORF">CPJ18_14755</name>
</gene>
<organism evidence="2 3">
    <name type="scientific">Agrobacterium rosae</name>
    <dbReference type="NCBI Taxonomy" id="1972867"/>
    <lineage>
        <taxon>Bacteria</taxon>
        <taxon>Pseudomonadati</taxon>
        <taxon>Pseudomonadota</taxon>
        <taxon>Alphaproteobacteria</taxon>
        <taxon>Hyphomicrobiales</taxon>
        <taxon>Rhizobiaceae</taxon>
        <taxon>Rhizobium/Agrobacterium group</taxon>
        <taxon>Agrobacterium</taxon>
    </lineage>
</organism>
<proteinExistence type="predicted"/>
<feature type="transmembrane region" description="Helical" evidence="1">
    <location>
        <begin position="50"/>
        <end position="73"/>
    </location>
</feature>
<dbReference type="EMBL" id="NXEJ01000007">
    <property type="protein sequence ID" value="POO50990.1"/>
    <property type="molecule type" value="Genomic_DNA"/>
</dbReference>
<evidence type="ECO:0000256" key="1">
    <source>
        <dbReference type="SAM" id="Phobius"/>
    </source>
</evidence>
<dbReference type="AlphaFoldDB" id="A0AAE5RX41"/>
<accession>A0AAE5RX41</accession>
<evidence type="ECO:0000313" key="2">
    <source>
        <dbReference type="EMBL" id="POO50990.1"/>
    </source>
</evidence>